<dbReference type="CDD" id="cd07306">
    <property type="entry name" value="Porin3_VDAC"/>
    <property type="match status" value="1"/>
</dbReference>
<dbReference type="Pfam" id="PF01459">
    <property type="entry name" value="Porin_3"/>
    <property type="match status" value="1"/>
</dbReference>
<keyword evidence="4" id="KW-1134">Transmembrane beta strand</keyword>
<keyword evidence="8" id="KW-0626">Porin</keyword>
<accession>A0A6P8ICS7</accession>
<organism evidence="11 12">
    <name type="scientific">Actinia tenebrosa</name>
    <name type="common">Australian red waratah sea anemone</name>
    <dbReference type="NCBI Taxonomy" id="6105"/>
    <lineage>
        <taxon>Eukaryota</taxon>
        <taxon>Metazoa</taxon>
        <taxon>Cnidaria</taxon>
        <taxon>Anthozoa</taxon>
        <taxon>Hexacorallia</taxon>
        <taxon>Actiniaria</taxon>
        <taxon>Actiniidae</taxon>
        <taxon>Actinia</taxon>
    </lineage>
</organism>
<dbReference type="Proteomes" id="UP000515163">
    <property type="component" value="Unplaced"/>
</dbReference>
<evidence type="ECO:0000256" key="9">
    <source>
        <dbReference type="ARBA" id="ARBA00023128"/>
    </source>
</evidence>
<dbReference type="FunCoup" id="A0A6P8ICS7">
    <property type="interactions" value="2768"/>
</dbReference>
<dbReference type="GeneID" id="116298539"/>
<dbReference type="InterPro" id="IPR001925">
    <property type="entry name" value="Porin_Euk"/>
</dbReference>
<dbReference type="OrthoDB" id="7827681at2759"/>
<evidence type="ECO:0000256" key="8">
    <source>
        <dbReference type="ARBA" id="ARBA00023114"/>
    </source>
</evidence>
<dbReference type="PANTHER" id="PTHR11743:SF70">
    <property type="entry name" value="GH26960P-RELATED"/>
    <property type="match status" value="1"/>
</dbReference>
<evidence type="ECO:0000256" key="3">
    <source>
        <dbReference type="ARBA" id="ARBA00022448"/>
    </source>
</evidence>
<evidence type="ECO:0000256" key="7">
    <source>
        <dbReference type="ARBA" id="ARBA00023065"/>
    </source>
</evidence>
<dbReference type="FunFam" id="2.40.160.10:FF:000001">
    <property type="entry name" value="Voltage-dependent anion-selective channel protein 2"/>
    <property type="match status" value="1"/>
</dbReference>
<keyword evidence="3" id="KW-0813">Transport</keyword>
<gene>
    <name evidence="12" type="primary">LOC116298539</name>
</gene>
<proteinExistence type="inferred from homology"/>
<evidence type="ECO:0000313" key="12">
    <source>
        <dbReference type="RefSeq" id="XP_031562895.1"/>
    </source>
</evidence>
<dbReference type="GO" id="GO:0015288">
    <property type="term" value="F:porin activity"/>
    <property type="evidence" value="ECO:0007669"/>
    <property type="project" value="UniProtKB-KW"/>
</dbReference>
<name>A0A6P8ICS7_ACTTE</name>
<dbReference type="KEGG" id="aten:116298539"/>
<sequence>MTKIPPKYDDLGKESRDVFGKGYGFGFVKLDLKTKTKKGVEFKTNGSSNNETGKVFGSLETKYKFDDYGITLSEKWTTDNVLSSDIVVEDQIAKGLKLEFDTTFAPNTGKKSAKIKSAYKSDYVHGTADVDFDFAGPTVQASGVVGYEGWVAGYQAAYDTSKSKLIANNFSLGYRSSDFQIHSSVHDASKFMGSIYHQINKNLEVAAQLNWNTGSSNTSFQAGCKYDVDKDSCIRAKVNNSSHLGLAYTQKMRDGIKATLSSHIDTKNLNSGGHKLGLWLEMEA</sequence>
<evidence type="ECO:0000256" key="2">
    <source>
        <dbReference type="ARBA" id="ARBA00007780"/>
    </source>
</evidence>
<dbReference type="InterPro" id="IPR027246">
    <property type="entry name" value="Porin_Euk/Tom40"/>
</dbReference>
<dbReference type="Gene3D" id="2.40.160.10">
    <property type="entry name" value="Porin"/>
    <property type="match status" value="1"/>
</dbReference>
<dbReference type="PRINTS" id="PR00185">
    <property type="entry name" value="EUKARYTPORIN"/>
</dbReference>
<dbReference type="GO" id="GO:0046930">
    <property type="term" value="C:pore complex"/>
    <property type="evidence" value="ECO:0007669"/>
    <property type="project" value="UniProtKB-KW"/>
</dbReference>
<dbReference type="GO" id="GO:0005741">
    <property type="term" value="C:mitochondrial outer membrane"/>
    <property type="evidence" value="ECO:0007669"/>
    <property type="project" value="UniProtKB-SubCell"/>
</dbReference>
<comment type="similarity">
    <text evidence="2">Belongs to the eukaryotic mitochondrial porin family.</text>
</comment>
<dbReference type="PANTHER" id="PTHR11743">
    <property type="entry name" value="VOLTAGE-DEPENDENT ANION-SELECTIVE CHANNEL"/>
    <property type="match status" value="1"/>
</dbReference>
<keyword evidence="9" id="KW-0496">Mitochondrion</keyword>
<evidence type="ECO:0000256" key="5">
    <source>
        <dbReference type="ARBA" id="ARBA00022692"/>
    </source>
</evidence>
<keyword evidence="11" id="KW-1185">Reference proteome</keyword>
<keyword evidence="6" id="KW-1000">Mitochondrion outer membrane</keyword>
<evidence type="ECO:0000256" key="1">
    <source>
        <dbReference type="ARBA" id="ARBA00004294"/>
    </source>
</evidence>
<keyword evidence="10" id="KW-0472">Membrane</keyword>
<dbReference type="InterPro" id="IPR023614">
    <property type="entry name" value="Porin_dom_sf"/>
</dbReference>
<dbReference type="RefSeq" id="XP_031562895.1">
    <property type="nucleotide sequence ID" value="XM_031707035.1"/>
</dbReference>
<keyword evidence="5" id="KW-0812">Transmembrane</keyword>
<evidence type="ECO:0000256" key="10">
    <source>
        <dbReference type="ARBA" id="ARBA00023136"/>
    </source>
</evidence>
<evidence type="ECO:0000256" key="6">
    <source>
        <dbReference type="ARBA" id="ARBA00022787"/>
    </source>
</evidence>
<comment type="subcellular location">
    <subcellularLocation>
        <location evidence="1">Mitochondrion outer membrane</location>
    </subcellularLocation>
</comment>
<dbReference type="GO" id="GO:0008308">
    <property type="term" value="F:voltage-gated monoatomic anion channel activity"/>
    <property type="evidence" value="ECO:0007669"/>
    <property type="project" value="InterPro"/>
</dbReference>
<protein>
    <submittedName>
        <fullName evidence="12">Voltage-dependent anion-selective channel protein 2-like</fullName>
    </submittedName>
</protein>
<evidence type="ECO:0000313" key="11">
    <source>
        <dbReference type="Proteomes" id="UP000515163"/>
    </source>
</evidence>
<dbReference type="AlphaFoldDB" id="A0A6P8ICS7"/>
<dbReference type="InParanoid" id="A0A6P8ICS7"/>
<keyword evidence="7" id="KW-0406">Ion transport</keyword>
<reference evidence="12" key="1">
    <citation type="submission" date="2025-08" db="UniProtKB">
        <authorList>
            <consortium name="RefSeq"/>
        </authorList>
    </citation>
    <scope>IDENTIFICATION</scope>
    <source>
        <tissue evidence="12">Tentacle</tissue>
    </source>
</reference>
<evidence type="ECO:0000256" key="4">
    <source>
        <dbReference type="ARBA" id="ARBA00022452"/>
    </source>
</evidence>